<comment type="subunit">
    <text evidence="6">Homodimer.</text>
</comment>
<dbReference type="EMBL" id="JAVAMP010000016">
    <property type="protein sequence ID" value="MDP5276585.1"/>
    <property type="molecule type" value="Genomic_DNA"/>
</dbReference>
<dbReference type="EC" id="1.7.1.17" evidence="6"/>
<proteinExistence type="inferred from homology"/>
<feature type="domain" description="Flavodoxin-like fold" evidence="7">
    <location>
        <begin position="3"/>
        <end position="201"/>
    </location>
</feature>
<keyword evidence="3 6" id="KW-0560">Oxidoreductase</keyword>
<dbReference type="SUPFAM" id="SSF52218">
    <property type="entry name" value="Flavoproteins"/>
    <property type="match status" value="1"/>
</dbReference>
<evidence type="ECO:0000256" key="1">
    <source>
        <dbReference type="ARBA" id="ARBA00022630"/>
    </source>
</evidence>
<dbReference type="PANTHER" id="PTHR43741">
    <property type="entry name" value="FMN-DEPENDENT NADH-AZOREDUCTASE 1"/>
    <property type="match status" value="1"/>
</dbReference>
<dbReference type="InterPro" id="IPR023048">
    <property type="entry name" value="NADH:quinone_OxRdtase_FMN_depd"/>
</dbReference>
<dbReference type="InterPro" id="IPR003680">
    <property type="entry name" value="Flavodoxin_fold"/>
</dbReference>
<keyword evidence="4 6" id="KW-0520">NAD</keyword>
<comment type="catalytic activity">
    <reaction evidence="6">
        <text>2 a quinone + NADH + H(+) = 2 a 1,4-benzosemiquinone + NAD(+)</text>
        <dbReference type="Rhea" id="RHEA:65952"/>
        <dbReference type="ChEBI" id="CHEBI:15378"/>
        <dbReference type="ChEBI" id="CHEBI:57540"/>
        <dbReference type="ChEBI" id="CHEBI:57945"/>
        <dbReference type="ChEBI" id="CHEBI:132124"/>
        <dbReference type="ChEBI" id="CHEBI:134225"/>
    </reaction>
</comment>
<dbReference type="RefSeq" id="WP_305993893.1">
    <property type="nucleotide sequence ID" value="NZ_JAVAMP010000016.1"/>
</dbReference>
<accession>A0ABT9J6G1</accession>
<feature type="binding site" evidence="6">
    <location>
        <begin position="99"/>
        <end position="102"/>
    </location>
    <ligand>
        <name>FMN</name>
        <dbReference type="ChEBI" id="CHEBI:58210"/>
    </ligand>
</feature>
<organism evidence="8 9">
    <name type="scientific">Chengkuizengella axinellae</name>
    <dbReference type="NCBI Taxonomy" id="3064388"/>
    <lineage>
        <taxon>Bacteria</taxon>
        <taxon>Bacillati</taxon>
        <taxon>Bacillota</taxon>
        <taxon>Bacilli</taxon>
        <taxon>Bacillales</taxon>
        <taxon>Paenibacillaceae</taxon>
        <taxon>Chengkuizengella</taxon>
    </lineage>
</organism>
<comment type="catalytic activity">
    <reaction evidence="5">
        <text>N,N-dimethyl-1,4-phenylenediamine + anthranilate + 2 NAD(+) = 2-(4-dimethylaminophenyl)diazenylbenzoate + 2 NADH + 2 H(+)</text>
        <dbReference type="Rhea" id="RHEA:55872"/>
        <dbReference type="ChEBI" id="CHEBI:15378"/>
        <dbReference type="ChEBI" id="CHEBI:15783"/>
        <dbReference type="ChEBI" id="CHEBI:16567"/>
        <dbReference type="ChEBI" id="CHEBI:57540"/>
        <dbReference type="ChEBI" id="CHEBI:57945"/>
        <dbReference type="ChEBI" id="CHEBI:71579"/>
        <dbReference type="EC" id="1.7.1.17"/>
    </reaction>
    <physiologicalReaction direction="right-to-left" evidence="5">
        <dbReference type="Rhea" id="RHEA:55874"/>
    </physiologicalReaction>
</comment>
<evidence type="ECO:0000259" key="7">
    <source>
        <dbReference type="Pfam" id="PF02525"/>
    </source>
</evidence>
<evidence type="ECO:0000256" key="5">
    <source>
        <dbReference type="ARBA" id="ARBA00048542"/>
    </source>
</evidence>
<comment type="cofactor">
    <cofactor evidence="6">
        <name>FMN</name>
        <dbReference type="ChEBI" id="CHEBI:58210"/>
    </cofactor>
    <text evidence="6">Binds 1 FMN per subunit.</text>
</comment>
<comment type="function">
    <text evidence="6">Also exhibits azoreductase activity. Catalyzes the reductive cleavage of the azo bond in aromatic azo compounds to the corresponding amines.</text>
</comment>
<reference evidence="8 9" key="1">
    <citation type="submission" date="2023-08" db="EMBL/GenBank/DDBJ databases">
        <authorList>
            <person name="Park J.-S."/>
        </authorList>
    </citation>
    <scope>NUCLEOTIDE SEQUENCE [LARGE SCALE GENOMIC DNA]</scope>
    <source>
        <strain evidence="8 9">2205SS18-9</strain>
    </source>
</reference>
<comment type="similarity">
    <text evidence="6">Belongs to the azoreductase type 1 family.</text>
</comment>
<evidence type="ECO:0000256" key="6">
    <source>
        <dbReference type="HAMAP-Rule" id="MF_01216"/>
    </source>
</evidence>
<keyword evidence="9" id="KW-1185">Reference proteome</keyword>
<gene>
    <name evidence="6" type="primary">azoR</name>
    <name evidence="8" type="ORF">Q5Y73_21045</name>
</gene>
<dbReference type="InterPro" id="IPR050104">
    <property type="entry name" value="FMN-dep_NADH:Q_OxRdtase_AzoR1"/>
</dbReference>
<comment type="function">
    <text evidence="6">Quinone reductase that provides resistance to thiol-specific stress caused by electrophilic quinones.</text>
</comment>
<dbReference type="PANTHER" id="PTHR43741:SF7">
    <property type="entry name" value="FMN-DEPENDENT NADH:QUINONE OXIDOREDUCTASE"/>
    <property type="match status" value="1"/>
</dbReference>
<dbReference type="HAMAP" id="MF_01216">
    <property type="entry name" value="Azoreductase_type1"/>
    <property type="match status" value="1"/>
</dbReference>
<dbReference type="NCBIfam" id="NF010075">
    <property type="entry name" value="PRK13556.1"/>
    <property type="match status" value="1"/>
</dbReference>
<evidence type="ECO:0000256" key="2">
    <source>
        <dbReference type="ARBA" id="ARBA00022643"/>
    </source>
</evidence>
<evidence type="ECO:0000256" key="4">
    <source>
        <dbReference type="ARBA" id="ARBA00023027"/>
    </source>
</evidence>
<evidence type="ECO:0000256" key="3">
    <source>
        <dbReference type="ARBA" id="ARBA00023002"/>
    </source>
</evidence>
<sequence length="207" mass="22765">MATLLYVKGNPKQDKDSYSLRLGNAFIETYKAENLNDEVVELDLYKEEIPLIDGDILSAWGKFASNQELTQAEQEKVGKMNELTEQFLQADKVIFAAPMWNFGYPPMVKAYIDSIAIAGKTFKYTENGPVGLAGDKSVVLLEVRGGIYSEGPAKGAQHTESYLQTVMGFLGIQNFQAVVCEGVNMGGNPEDIYQAAENKAKDVAKSF</sequence>
<evidence type="ECO:0000313" key="9">
    <source>
        <dbReference type="Proteomes" id="UP001231941"/>
    </source>
</evidence>
<dbReference type="Proteomes" id="UP001231941">
    <property type="component" value="Unassembled WGS sequence"/>
</dbReference>
<comment type="caution">
    <text evidence="8">The sequence shown here is derived from an EMBL/GenBank/DDBJ whole genome shotgun (WGS) entry which is preliminary data.</text>
</comment>
<keyword evidence="1 6" id="KW-0285">Flavoprotein</keyword>
<evidence type="ECO:0000313" key="8">
    <source>
        <dbReference type="EMBL" id="MDP5276585.1"/>
    </source>
</evidence>
<dbReference type="InterPro" id="IPR029039">
    <property type="entry name" value="Flavoprotein-like_sf"/>
</dbReference>
<dbReference type="Pfam" id="PF02525">
    <property type="entry name" value="Flavodoxin_2"/>
    <property type="match status" value="1"/>
</dbReference>
<name>A0ABT9J6G1_9BACL</name>
<protein>
    <recommendedName>
        <fullName evidence="6">FMN dependent NADH:quinone oxidoreductase</fullName>
        <ecNumber evidence="6">1.6.5.-</ecNumber>
    </recommendedName>
    <alternativeName>
        <fullName evidence="6">Azo-dye reductase</fullName>
    </alternativeName>
    <alternativeName>
        <fullName evidence="6">FMN-dependent NADH-azo compound oxidoreductase</fullName>
    </alternativeName>
    <alternativeName>
        <fullName evidence="6">FMN-dependent NADH-azoreductase</fullName>
        <ecNumber evidence="6">1.7.1.17</ecNumber>
    </alternativeName>
</protein>
<dbReference type="Gene3D" id="3.40.50.360">
    <property type="match status" value="1"/>
</dbReference>
<feature type="binding site" evidence="6">
    <location>
        <begin position="17"/>
        <end position="19"/>
    </location>
    <ligand>
        <name>FMN</name>
        <dbReference type="ChEBI" id="CHEBI:58210"/>
    </ligand>
</feature>
<comment type="caution">
    <text evidence="6">Lacks conserved residue(s) required for the propagation of feature annotation.</text>
</comment>
<dbReference type="EC" id="1.6.5.-" evidence="6"/>
<keyword evidence="2 6" id="KW-0288">FMN</keyword>